<keyword evidence="1" id="KW-0479">Metal-binding</keyword>
<organism evidence="4 5">
    <name type="scientific">Amphibalanus amphitrite</name>
    <name type="common">Striped barnacle</name>
    <name type="synonym">Balanus amphitrite</name>
    <dbReference type="NCBI Taxonomy" id="1232801"/>
    <lineage>
        <taxon>Eukaryota</taxon>
        <taxon>Metazoa</taxon>
        <taxon>Ecdysozoa</taxon>
        <taxon>Arthropoda</taxon>
        <taxon>Crustacea</taxon>
        <taxon>Multicrustacea</taxon>
        <taxon>Cirripedia</taxon>
        <taxon>Thoracica</taxon>
        <taxon>Thoracicalcarea</taxon>
        <taxon>Balanomorpha</taxon>
        <taxon>Balanoidea</taxon>
        <taxon>Balanidae</taxon>
        <taxon>Amphibalaninae</taxon>
        <taxon>Amphibalanus</taxon>
    </lineage>
</organism>
<evidence type="ECO:0000256" key="1">
    <source>
        <dbReference type="PROSITE-ProRule" id="PRU00325"/>
    </source>
</evidence>
<protein>
    <recommendedName>
        <fullName evidence="3">SWIM-type domain-containing protein</fullName>
    </recommendedName>
</protein>
<dbReference type="AlphaFoldDB" id="A0A6A4V7B6"/>
<keyword evidence="1" id="KW-0863">Zinc-finger</keyword>
<dbReference type="PANTHER" id="PTHR35385">
    <property type="entry name" value="PROTEIN B, PUTATIVE-RELATED-RELATED"/>
    <property type="match status" value="1"/>
</dbReference>
<accession>A0A6A4V7B6</accession>
<gene>
    <name evidence="4" type="ORF">FJT64_001023</name>
</gene>
<reference evidence="4 5" key="1">
    <citation type="submission" date="2019-07" db="EMBL/GenBank/DDBJ databases">
        <title>Draft genome assembly of a fouling barnacle, Amphibalanus amphitrite (Darwin, 1854): The first reference genome for Thecostraca.</title>
        <authorList>
            <person name="Kim W."/>
        </authorList>
    </citation>
    <scope>NUCLEOTIDE SEQUENCE [LARGE SCALE GENOMIC DNA]</scope>
    <source>
        <strain evidence="4">SNU_AA5</strain>
        <tissue evidence="4">Soma without cirri and trophi</tissue>
    </source>
</reference>
<evidence type="ECO:0000313" key="4">
    <source>
        <dbReference type="EMBL" id="KAF0292147.1"/>
    </source>
</evidence>
<keyword evidence="5" id="KW-1185">Reference proteome</keyword>
<dbReference type="EMBL" id="VIIS01001831">
    <property type="protein sequence ID" value="KAF0292147.1"/>
    <property type="molecule type" value="Genomic_DNA"/>
</dbReference>
<evidence type="ECO:0000256" key="2">
    <source>
        <dbReference type="SAM" id="MobiDB-lite"/>
    </source>
</evidence>
<dbReference type="PANTHER" id="PTHR35385:SF2">
    <property type="entry name" value="PROTEIN B, PUTATIVE-RELATED"/>
    <property type="match status" value="1"/>
</dbReference>
<name>A0A6A4V7B6_AMPAM</name>
<dbReference type="GO" id="GO:0008270">
    <property type="term" value="F:zinc ion binding"/>
    <property type="evidence" value="ECO:0007669"/>
    <property type="project" value="UniProtKB-KW"/>
</dbReference>
<sequence length="426" mass="45837">MTSKPKLSPQSFARSLTQRAPAVKSSTSQPASFHSESHHLSLPTAPTISLSSTRPSDCFVPSPGWCGAPVVPALGLVLETQPGREPSEKARLQVTALCQDAVLAGPLAAALGRAAAAGRHTEFCLSRLAELSARRAPADAPTLLDAYTALACGHVAGEAVSRDVLPALRYMMDLFERRAEWAIACRQASALRGNLTNNYAEATMCIIKDIVMKRCKARTACELVMIMDEIYNGYMVQRLIDFALDRRQSKRLAPPTMNETSITRVDDHHFRVTCESDPNVIYNVAMDLGVCSCPQGQSDGICKHQLACSHVRNMTLPQAFNPMTAENRRWLMMPGVGCLLDTFISVGSPQADVAAALIRDFDQRVAAPPPDVPAPAQPLTAAAAAAAAVPAVQQGMVEVRSRVTKMLSSTAIQSKSSQLTGLFRKK</sequence>
<feature type="domain" description="SWIM-type" evidence="3">
    <location>
        <begin position="282"/>
        <end position="313"/>
    </location>
</feature>
<dbReference type="OrthoDB" id="6379353at2759"/>
<dbReference type="InterPro" id="IPR007527">
    <property type="entry name" value="Znf_SWIM"/>
</dbReference>
<evidence type="ECO:0000259" key="3">
    <source>
        <dbReference type="PROSITE" id="PS50966"/>
    </source>
</evidence>
<dbReference type="PROSITE" id="PS50966">
    <property type="entry name" value="ZF_SWIM"/>
    <property type="match status" value="1"/>
</dbReference>
<keyword evidence="1" id="KW-0862">Zinc</keyword>
<proteinExistence type="predicted"/>
<feature type="region of interest" description="Disordered" evidence="2">
    <location>
        <begin position="1"/>
        <end position="49"/>
    </location>
</feature>
<feature type="compositionally biased region" description="Polar residues" evidence="2">
    <location>
        <begin position="1"/>
        <end position="34"/>
    </location>
</feature>
<comment type="caution">
    <text evidence="4">The sequence shown here is derived from an EMBL/GenBank/DDBJ whole genome shotgun (WGS) entry which is preliminary data.</text>
</comment>
<evidence type="ECO:0000313" key="5">
    <source>
        <dbReference type="Proteomes" id="UP000440578"/>
    </source>
</evidence>
<dbReference type="Proteomes" id="UP000440578">
    <property type="component" value="Unassembled WGS sequence"/>
</dbReference>